<dbReference type="InterPro" id="IPR014710">
    <property type="entry name" value="RmlC-like_jellyroll"/>
</dbReference>
<evidence type="ECO:0000313" key="3">
    <source>
        <dbReference type="Proteomes" id="UP000008229"/>
    </source>
</evidence>
<evidence type="ECO:0000259" key="1">
    <source>
        <dbReference type="Pfam" id="PF05899"/>
    </source>
</evidence>
<dbReference type="KEGG" id="cwo:Cwoe_0634"/>
<protein>
    <recommendedName>
        <fullName evidence="1">(S)-ureidoglycine aminohydrolase cupin domain-containing protein</fullName>
    </recommendedName>
</protein>
<dbReference type="Proteomes" id="UP000008229">
    <property type="component" value="Chromosome"/>
</dbReference>
<dbReference type="InterPro" id="IPR008579">
    <property type="entry name" value="UGlyAH_Cupin_dom"/>
</dbReference>
<name>D3F9A2_CONWI</name>
<dbReference type="RefSeq" id="WP_012932122.1">
    <property type="nucleotide sequence ID" value="NC_013739.1"/>
</dbReference>
<dbReference type="Pfam" id="PF05899">
    <property type="entry name" value="Cupin_3"/>
    <property type="match status" value="1"/>
</dbReference>
<dbReference type="SUPFAM" id="SSF51182">
    <property type="entry name" value="RmlC-like cupins"/>
    <property type="match status" value="1"/>
</dbReference>
<dbReference type="STRING" id="469383.Cwoe_0634"/>
<dbReference type="eggNOG" id="COG3450">
    <property type="taxonomic scope" value="Bacteria"/>
</dbReference>
<proteinExistence type="predicted"/>
<feature type="domain" description="(S)-ureidoglycine aminohydrolase cupin" evidence="1">
    <location>
        <begin position="46"/>
        <end position="115"/>
    </location>
</feature>
<organism evidence="2 3">
    <name type="scientific">Conexibacter woesei (strain DSM 14684 / CCUG 47730 / CIP 108061 / JCM 11494 / NBRC 100937 / ID131577)</name>
    <dbReference type="NCBI Taxonomy" id="469383"/>
    <lineage>
        <taxon>Bacteria</taxon>
        <taxon>Bacillati</taxon>
        <taxon>Actinomycetota</taxon>
        <taxon>Thermoleophilia</taxon>
        <taxon>Solirubrobacterales</taxon>
        <taxon>Conexibacteraceae</taxon>
        <taxon>Conexibacter</taxon>
    </lineage>
</organism>
<dbReference type="CDD" id="cd02227">
    <property type="entry name" value="cupin_TM1112-like"/>
    <property type="match status" value="1"/>
</dbReference>
<evidence type="ECO:0000313" key="2">
    <source>
        <dbReference type="EMBL" id="ADB49069.1"/>
    </source>
</evidence>
<dbReference type="HOGENOM" id="CLU_147448_2_0_11"/>
<dbReference type="EMBL" id="CP001854">
    <property type="protein sequence ID" value="ADB49069.1"/>
    <property type="molecule type" value="Genomic_DNA"/>
</dbReference>
<reference evidence="3" key="2">
    <citation type="submission" date="2010-01" db="EMBL/GenBank/DDBJ databases">
        <title>The complete genome of Conexibacter woesei DSM 14684.</title>
        <authorList>
            <consortium name="US DOE Joint Genome Institute (JGI-PGF)"/>
            <person name="Lucas S."/>
            <person name="Copeland A."/>
            <person name="Lapidus A."/>
            <person name="Glavina del Rio T."/>
            <person name="Dalin E."/>
            <person name="Tice H."/>
            <person name="Bruce D."/>
            <person name="Goodwin L."/>
            <person name="Pitluck S."/>
            <person name="Kyrpides N."/>
            <person name="Mavromatis K."/>
            <person name="Ivanova N."/>
            <person name="Mikhailova N."/>
            <person name="Chertkov O."/>
            <person name="Brettin T."/>
            <person name="Detter J.C."/>
            <person name="Han C."/>
            <person name="Larimer F."/>
            <person name="Land M."/>
            <person name="Hauser L."/>
            <person name="Markowitz V."/>
            <person name="Cheng J.-F."/>
            <person name="Hugenholtz P."/>
            <person name="Woyke T."/>
            <person name="Wu D."/>
            <person name="Pukall R."/>
            <person name="Steenblock K."/>
            <person name="Schneider S."/>
            <person name="Klenk H.-P."/>
            <person name="Eisen J.A."/>
        </authorList>
    </citation>
    <scope>NUCLEOTIDE SEQUENCE [LARGE SCALE GENOMIC DNA]</scope>
    <source>
        <strain evidence="3">DSM 14684 / CIP 108061 / JCM 11494 / NBRC 100937 / ID131577</strain>
    </source>
</reference>
<reference evidence="2 3" key="1">
    <citation type="journal article" date="2010" name="Stand. Genomic Sci.">
        <title>Complete genome sequence of Conexibacter woesei type strain (ID131577).</title>
        <authorList>
            <person name="Pukall R."/>
            <person name="Lapidus A."/>
            <person name="Glavina Del Rio T."/>
            <person name="Copeland A."/>
            <person name="Tice H."/>
            <person name="Cheng J.-F."/>
            <person name="Lucas S."/>
            <person name="Chen F."/>
            <person name="Nolan M."/>
            <person name="Bruce D."/>
            <person name="Goodwin L."/>
            <person name="Pitluck S."/>
            <person name="Mavromatis K."/>
            <person name="Ivanova N."/>
            <person name="Ovchinnikova G."/>
            <person name="Pati A."/>
            <person name="Chen A."/>
            <person name="Palaniappan K."/>
            <person name="Land M."/>
            <person name="Hauser L."/>
            <person name="Chang Y.-J."/>
            <person name="Jeffries C.D."/>
            <person name="Chain P."/>
            <person name="Meincke L."/>
            <person name="Sims D."/>
            <person name="Brettin T."/>
            <person name="Detter J.C."/>
            <person name="Rohde M."/>
            <person name="Goeker M."/>
            <person name="Bristow J."/>
            <person name="Eisen J.A."/>
            <person name="Markowitz V."/>
            <person name="Kyrpides N.C."/>
            <person name="Klenk H.-P."/>
            <person name="Hugenholtz P."/>
        </authorList>
    </citation>
    <scope>NUCLEOTIDE SEQUENCE [LARGE SCALE GENOMIC DNA]</scope>
    <source>
        <strain evidence="3">DSM 14684 / CIP 108061 / JCM 11494 / NBRC 100937 / ID131577</strain>
    </source>
</reference>
<keyword evidence="3" id="KW-1185">Reference proteome</keyword>
<dbReference type="AlphaFoldDB" id="D3F9A2"/>
<dbReference type="PANTHER" id="PTHR40943:SF1">
    <property type="entry name" value="CYTOPLASMIC PROTEIN"/>
    <property type="match status" value="1"/>
</dbReference>
<dbReference type="OrthoDB" id="9799053at2"/>
<dbReference type="Gene3D" id="2.60.120.10">
    <property type="entry name" value="Jelly Rolls"/>
    <property type="match status" value="1"/>
</dbReference>
<dbReference type="InterPro" id="IPR011051">
    <property type="entry name" value="RmlC_Cupin_sf"/>
</dbReference>
<dbReference type="PANTHER" id="PTHR40943">
    <property type="entry name" value="CYTOPLASMIC PROTEIN-RELATED"/>
    <property type="match status" value="1"/>
</dbReference>
<accession>D3F9A2</accession>
<gene>
    <name evidence="2" type="ordered locus">Cwoe_0634</name>
</gene>
<sequence length="128" mass="13821">MPNDNAARVLHVSVVDAPLEPAPIPAQDIVSGAPEAFVTLLWRNEEGTLFNGVWHCTPGTFYLDHPDETVAFIEGRATVTPEGGEPVELTAGDAGFFPNGTRVLWEVHETVRKAFHNHDPNGRLLAGG</sequence>